<evidence type="ECO:0000256" key="3">
    <source>
        <dbReference type="ARBA" id="ARBA00022692"/>
    </source>
</evidence>
<evidence type="ECO:0000256" key="8">
    <source>
        <dbReference type="SAM" id="Phobius"/>
    </source>
</evidence>
<evidence type="ECO:0000313" key="10">
    <source>
        <dbReference type="EMBL" id="KAF2897993.1"/>
    </source>
</evidence>
<dbReference type="AlphaFoldDB" id="A0A8K0D7C4"/>
<evidence type="ECO:0000256" key="5">
    <source>
        <dbReference type="ARBA" id="ARBA00023136"/>
    </source>
</evidence>
<gene>
    <name evidence="10" type="ORF">ILUMI_08181</name>
</gene>
<comment type="caution">
    <text evidence="10">The sequence shown here is derived from an EMBL/GenBank/DDBJ whole genome shotgun (WGS) entry which is preliminary data.</text>
</comment>
<dbReference type="InterPro" id="IPR003663">
    <property type="entry name" value="Sugar/inositol_transpt"/>
</dbReference>
<name>A0A8K0D7C4_IGNLU</name>
<dbReference type="PRINTS" id="PR00171">
    <property type="entry name" value="SUGRTRNSPORT"/>
</dbReference>
<feature type="domain" description="Major facilitator superfamily (MFS) profile" evidence="9">
    <location>
        <begin position="1"/>
        <end position="420"/>
    </location>
</feature>
<keyword evidence="2" id="KW-1003">Cell membrane</keyword>
<accession>A0A8K0D7C4</accession>
<feature type="transmembrane region" description="Helical" evidence="8">
    <location>
        <begin position="329"/>
        <end position="352"/>
    </location>
</feature>
<sequence length="447" mass="48936">TTSCIAGGMQYGWTAPIIPILESEDTPVPIQKSDVVWIENCYMLGSFIGIPFTIYSLNKFGRKNSILIAAVQNLITWILTAFATSVEVLFVARVIQGFAGNAAFVSTPMYIAEISDKKIRGFLSAWVYLMMLIGIVIIYSVAPFVSIALSSLVGAIFVIIQLVTFPFMPDTPYYLLLENKVDAAKKSLQRLRSGEDVEAEFQEIAEAVARQKSERGKLVDLFIVDSNRKAMLIMTVLNGTQHFSSISVMVMNLHSVLTDAASMLAPATAAIIFSVIMLIAATTSSCMMDKAGRKIILVSSSLITGISLSALAIYFAVKNSGIDVSSYSWVPVVAVMVYAGAFKYGLGMVPIVMTGELFPTSVKAMGMTFADAAYVIFALISIYLYQFLADEYGMHVPFIIFAVTCLLATAFIAYYIPETKGKTLEEIQFMLKGKQYKSNDKTINVNF</sequence>
<dbReference type="InterPro" id="IPR005828">
    <property type="entry name" value="MFS_sugar_transport-like"/>
</dbReference>
<feature type="transmembrane region" description="Helical" evidence="8">
    <location>
        <begin position="364"/>
        <end position="388"/>
    </location>
</feature>
<feature type="transmembrane region" description="Helical" evidence="8">
    <location>
        <begin position="147"/>
        <end position="168"/>
    </location>
</feature>
<reference evidence="10" key="1">
    <citation type="submission" date="2019-08" db="EMBL/GenBank/DDBJ databases">
        <title>The genome of the North American firefly Photinus pyralis.</title>
        <authorList>
            <consortium name="Photinus pyralis genome working group"/>
            <person name="Fallon T.R."/>
            <person name="Sander Lower S.E."/>
            <person name="Weng J.-K."/>
        </authorList>
    </citation>
    <scope>NUCLEOTIDE SEQUENCE</scope>
    <source>
        <strain evidence="10">TRF0915ILg1</strain>
        <tissue evidence="10">Whole body</tissue>
    </source>
</reference>
<keyword evidence="5 8" id="KW-0472">Membrane</keyword>
<feature type="non-terminal residue" evidence="10">
    <location>
        <position position="1"/>
    </location>
</feature>
<keyword evidence="4 8" id="KW-1133">Transmembrane helix</keyword>
<evidence type="ECO:0000256" key="7">
    <source>
        <dbReference type="ARBA" id="ARBA00024348"/>
    </source>
</evidence>
<comment type="subcellular location">
    <subcellularLocation>
        <location evidence="1">Cell membrane</location>
        <topology evidence="1">Multi-pass membrane protein</topology>
    </subcellularLocation>
</comment>
<keyword evidence="11" id="KW-1185">Reference proteome</keyword>
<comment type="similarity">
    <text evidence="7">Belongs to the major facilitator superfamily. Sugar transporter (TC 2.A.1.1) family. Trehalose transporter subfamily.</text>
</comment>
<evidence type="ECO:0000259" key="9">
    <source>
        <dbReference type="PROSITE" id="PS50850"/>
    </source>
</evidence>
<dbReference type="InterPro" id="IPR005829">
    <property type="entry name" value="Sugar_transporter_CS"/>
</dbReference>
<dbReference type="PROSITE" id="PS00216">
    <property type="entry name" value="SUGAR_TRANSPORT_1"/>
    <property type="match status" value="1"/>
</dbReference>
<dbReference type="EMBL" id="VTPC01003809">
    <property type="protein sequence ID" value="KAF2897993.1"/>
    <property type="molecule type" value="Genomic_DNA"/>
</dbReference>
<proteinExistence type="inferred from homology"/>
<feature type="transmembrane region" description="Helical" evidence="8">
    <location>
        <begin position="394"/>
        <end position="416"/>
    </location>
</feature>
<evidence type="ECO:0000256" key="1">
    <source>
        <dbReference type="ARBA" id="ARBA00004651"/>
    </source>
</evidence>
<evidence type="ECO:0000313" key="11">
    <source>
        <dbReference type="Proteomes" id="UP000801492"/>
    </source>
</evidence>
<feature type="transmembrane region" description="Helical" evidence="8">
    <location>
        <begin position="263"/>
        <end position="283"/>
    </location>
</feature>
<dbReference type="InterPro" id="IPR020846">
    <property type="entry name" value="MFS_dom"/>
</dbReference>
<dbReference type="InterPro" id="IPR036259">
    <property type="entry name" value="MFS_trans_sf"/>
</dbReference>
<evidence type="ECO:0000256" key="2">
    <source>
        <dbReference type="ARBA" id="ARBA00022475"/>
    </source>
</evidence>
<feature type="transmembrane region" description="Helical" evidence="8">
    <location>
        <begin position="35"/>
        <end position="54"/>
    </location>
</feature>
<organism evidence="10 11">
    <name type="scientific">Ignelater luminosus</name>
    <name type="common">Cucubano</name>
    <name type="synonym">Pyrophorus luminosus</name>
    <dbReference type="NCBI Taxonomy" id="2038154"/>
    <lineage>
        <taxon>Eukaryota</taxon>
        <taxon>Metazoa</taxon>
        <taxon>Ecdysozoa</taxon>
        <taxon>Arthropoda</taxon>
        <taxon>Hexapoda</taxon>
        <taxon>Insecta</taxon>
        <taxon>Pterygota</taxon>
        <taxon>Neoptera</taxon>
        <taxon>Endopterygota</taxon>
        <taxon>Coleoptera</taxon>
        <taxon>Polyphaga</taxon>
        <taxon>Elateriformia</taxon>
        <taxon>Elateroidea</taxon>
        <taxon>Elateridae</taxon>
        <taxon>Agrypninae</taxon>
        <taxon>Pyrophorini</taxon>
        <taxon>Ignelater</taxon>
    </lineage>
</organism>
<evidence type="ECO:0000256" key="6">
    <source>
        <dbReference type="ARBA" id="ARBA00023180"/>
    </source>
</evidence>
<dbReference type="OrthoDB" id="6133115at2759"/>
<dbReference type="Proteomes" id="UP000801492">
    <property type="component" value="Unassembled WGS sequence"/>
</dbReference>
<keyword evidence="6" id="KW-0325">Glycoprotein</keyword>
<evidence type="ECO:0000256" key="4">
    <source>
        <dbReference type="ARBA" id="ARBA00022989"/>
    </source>
</evidence>
<dbReference type="InterPro" id="IPR050549">
    <property type="entry name" value="MFS_Trehalose_Transporter"/>
</dbReference>
<dbReference type="Gene3D" id="1.20.1250.20">
    <property type="entry name" value="MFS general substrate transporter like domains"/>
    <property type="match status" value="1"/>
</dbReference>
<dbReference type="GO" id="GO:0005886">
    <property type="term" value="C:plasma membrane"/>
    <property type="evidence" value="ECO:0007669"/>
    <property type="project" value="UniProtKB-SubCell"/>
</dbReference>
<dbReference type="FunFam" id="1.20.1250.20:FF:000055">
    <property type="entry name" value="Facilitated trehalose transporter Tret1-2 homolog"/>
    <property type="match status" value="1"/>
</dbReference>
<keyword evidence="3 8" id="KW-0812">Transmembrane</keyword>
<protein>
    <recommendedName>
        <fullName evidence="9">Major facilitator superfamily (MFS) profile domain-containing protein</fullName>
    </recommendedName>
</protein>
<dbReference type="PANTHER" id="PTHR48021">
    <property type="match status" value="1"/>
</dbReference>
<dbReference type="Pfam" id="PF00083">
    <property type="entry name" value="Sugar_tr"/>
    <property type="match status" value="1"/>
</dbReference>
<dbReference type="SUPFAM" id="SSF103473">
    <property type="entry name" value="MFS general substrate transporter"/>
    <property type="match status" value="1"/>
</dbReference>
<dbReference type="PANTHER" id="PTHR48021:SF46">
    <property type="entry name" value="MAJOR FACILITATOR SUPERFAMILY (MFS) PROFILE DOMAIN-CONTAINING PROTEIN"/>
    <property type="match status" value="1"/>
</dbReference>
<dbReference type="GO" id="GO:0022857">
    <property type="term" value="F:transmembrane transporter activity"/>
    <property type="evidence" value="ECO:0007669"/>
    <property type="project" value="InterPro"/>
</dbReference>
<dbReference type="PROSITE" id="PS50850">
    <property type="entry name" value="MFS"/>
    <property type="match status" value="1"/>
</dbReference>
<feature type="transmembrane region" description="Helical" evidence="8">
    <location>
        <begin position="295"/>
        <end position="317"/>
    </location>
</feature>
<feature type="transmembrane region" description="Helical" evidence="8">
    <location>
        <begin position="123"/>
        <end position="141"/>
    </location>
</feature>